<protein>
    <submittedName>
        <fullName evidence="1">Uncharacterized protein</fullName>
    </submittedName>
</protein>
<name>A0A699IHK0_TANCI</name>
<accession>A0A699IHK0</accession>
<proteinExistence type="predicted"/>
<gene>
    <name evidence="1" type="ORF">Tci_534257</name>
</gene>
<dbReference type="AlphaFoldDB" id="A0A699IHK0"/>
<comment type="caution">
    <text evidence="1">The sequence shown here is derived from an EMBL/GenBank/DDBJ whole genome shotgun (WGS) entry which is preliminary data.</text>
</comment>
<reference evidence="1" key="1">
    <citation type="journal article" date="2019" name="Sci. Rep.">
        <title>Draft genome of Tanacetum cinerariifolium, the natural source of mosquito coil.</title>
        <authorList>
            <person name="Yamashiro T."/>
            <person name="Shiraishi A."/>
            <person name="Satake H."/>
            <person name="Nakayama K."/>
        </authorList>
    </citation>
    <scope>NUCLEOTIDE SEQUENCE</scope>
</reference>
<sequence>MPPKLDLSGLEEFVNQPIVSEPTVKKPVVETSEAKDSANKPKIVKKNFGSPLIEDWISDSKDEVELKPKIEMKTIKPSFAKIEFVKSKEQVKSPRKTTVKQGSMLMMLRFWTAAKAKTINEEVQLQALVDGKKVIITKSIVRRDLQLEDTDGVDCLPNATIFEHLTLMGKQKPRKTQRKDSELPQTSGLITNVTDEAVNEEMDDSLVRASTTASSLEAECQETIGDTTAQTRSKNVSKLSNDSLLAGVNTPRYEGLGEEDASKQGRIADTDANEDIYLVNVHNDEDMFGVNDLNGDEVIVKYAEMLFNVADDLRGKEVFVLQEVPLKEVSVVDEVNAISIATTNSVVATITTEEVTLAKALVELKALKTQG</sequence>
<organism evidence="1">
    <name type="scientific">Tanacetum cinerariifolium</name>
    <name type="common">Dalmatian daisy</name>
    <name type="synonym">Chrysanthemum cinerariifolium</name>
    <dbReference type="NCBI Taxonomy" id="118510"/>
    <lineage>
        <taxon>Eukaryota</taxon>
        <taxon>Viridiplantae</taxon>
        <taxon>Streptophyta</taxon>
        <taxon>Embryophyta</taxon>
        <taxon>Tracheophyta</taxon>
        <taxon>Spermatophyta</taxon>
        <taxon>Magnoliopsida</taxon>
        <taxon>eudicotyledons</taxon>
        <taxon>Gunneridae</taxon>
        <taxon>Pentapetalae</taxon>
        <taxon>asterids</taxon>
        <taxon>campanulids</taxon>
        <taxon>Asterales</taxon>
        <taxon>Asteraceae</taxon>
        <taxon>Asteroideae</taxon>
        <taxon>Anthemideae</taxon>
        <taxon>Anthemidinae</taxon>
        <taxon>Tanacetum</taxon>
    </lineage>
</organism>
<evidence type="ECO:0000313" key="1">
    <source>
        <dbReference type="EMBL" id="GEZ62284.1"/>
    </source>
</evidence>
<dbReference type="EMBL" id="BKCJ010301860">
    <property type="protein sequence ID" value="GEZ62284.1"/>
    <property type="molecule type" value="Genomic_DNA"/>
</dbReference>